<comment type="caution">
    <text evidence="2">The sequence shown here is derived from an EMBL/GenBank/DDBJ whole genome shotgun (WGS) entry which is preliminary data.</text>
</comment>
<dbReference type="Proteomes" id="UP001164929">
    <property type="component" value="Chromosome 14"/>
</dbReference>
<gene>
    <name evidence="2" type="ORF">NC653_032065</name>
</gene>
<feature type="transmembrane region" description="Helical" evidence="1">
    <location>
        <begin position="43"/>
        <end position="65"/>
    </location>
</feature>
<keyword evidence="1" id="KW-1133">Transmembrane helix</keyword>
<organism evidence="2 3">
    <name type="scientific">Populus alba x Populus x berolinensis</name>
    <dbReference type="NCBI Taxonomy" id="444605"/>
    <lineage>
        <taxon>Eukaryota</taxon>
        <taxon>Viridiplantae</taxon>
        <taxon>Streptophyta</taxon>
        <taxon>Embryophyta</taxon>
        <taxon>Tracheophyta</taxon>
        <taxon>Spermatophyta</taxon>
        <taxon>Magnoliopsida</taxon>
        <taxon>eudicotyledons</taxon>
        <taxon>Gunneridae</taxon>
        <taxon>Pentapetalae</taxon>
        <taxon>rosids</taxon>
        <taxon>fabids</taxon>
        <taxon>Malpighiales</taxon>
        <taxon>Salicaceae</taxon>
        <taxon>Saliceae</taxon>
        <taxon>Populus</taxon>
    </lineage>
</organism>
<keyword evidence="1" id="KW-0472">Membrane</keyword>
<proteinExistence type="predicted"/>
<dbReference type="AlphaFoldDB" id="A0AAD6LQN8"/>
<accession>A0AAD6LQN8</accession>
<sequence length="72" mass="8289">MGGIWSRKWQPRRPLCRVMLPLFSCFHTPHSHAHYQKALPYPSLVLLHLILSSQIVLICNIGIYLRQPGGLK</sequence>
<reference evidence="2" key="1">
    <citation type="journal article" date="2023" name="Mol. Ecol. Resour.">
        <title>Chromosome-level genome assembly of a triploid poplar Populus alba 'Berolinensis'.</title>
        <authorList>
            <person name="Chen S."/>
            <person name="Yu Y."/>
            <person name="Wang X."/>
            <person name="Wang S."/>
            <person name="Zhang T."/>
            <person name="Zhou Y."/>
            <person name="He R."/>
            <person name="Meng N."/>
            <person name="Wang Y."/>
            <person name="Liu W."/>
            <person name="Liu Z."/>
            <person name="Liu J."/>
            <person name="Guo Q."/>
            <person name="Huang H."/>
            <person name="Sederoff R.R."/>
            <person name="Wang G."/>
            <person name="Qu G."/>
            <person name="Chen S."/>
        </authorList>
    </citation>
    <scope>NUCLEOTIDE SEQUENCE</scope>
    <source>
        <strain evidence="2">SC-2020</strain>
    </source>
</reference>
<evidence type="ECO:0000256" key="1">
    <source>
        <dbReference type="SAM" id="Phobius"/>
    </source>
</evidence>
<keyword evidence="1" id="KW-0812">Transmembrane</keyword>
<dbReference type="EMBL" id="JAQIZT010000014">
    <property type="protein sequence ID" value="KAJ6971448.1"/>
    <property type="molecule type" value="Genomic_DNA"/>
</dbReference>
<name>A0AAD6LQN8_9ROSI</name>
<protein>
    <submittedName>
        <fullName evidence="2">Uncharacterized protein</fullName>
    </submittedName>
</protein>
<evidence type="ECO:0000313" key="3">
    <source>
        <dbReference type="Proteomes" id="UP001164929"/>
    </source>
</evidence>
<keyword evidence="3" id="KW-1185">Reference proteome</keyword>
<evidence type="ECO:0000313" key="2">
    <source>
        <dbReference type="EMBL" id="KAJ6971448.1"/>
    </source>
</evidence>